<evidence type="ECO:0000256" key="1">
    <source>
        <dbReference type="SAM" id="Phobius"/>
    </source>
</evidence>
<keyword evidence="3" id="KW-1185">Reference proteome</keyword>
<name>A0A8T0J986_CERPU</name>
<dbReference type="EMBL" id="CM026421">
    <property type="protein sequence ID" value="KAG0591712.1"/>
    <property type="molecule type" value="Genomic_DNA"/>
</dbReference>
<feature type="transmembrane region" description="Helical" evidence="1">
    <location>
        <begin position="60"/>
        <end position="80"/>
    </location>
</feature>
<evidence type="ECO:0000313" key="3">
    <source>
        <dbReference type="Proteomes" id="UP000822688"/>
    </source>
</evidence>
<gene>
    <name evidence="2" type="ORF">KC19_1G195400</name>
</gene>
<accession>A0A8T0J986</accession>
<keyword evidence="1" id="KW-0812">Transmembrane</keyword>
<sequence>MPPDSFHCWLVKCVNTFLYYVPFSVLDHVIEKSVDILKQRCACHMCCGSSLFDSVMATIWSGRFHFIAVAKGIAGIFLVLNRYPSPRKDPSPILYVSQNIFISTKS</sequence>
<dbReference type="Proteomes" id="UP000822688">
    <property type="component" value="Chromosome 1"/>
</dbReference>
<evidence type="ECO:0000313" key="2">
    <source>
        <dbReference type="EMBL" id="KAG0591712.1"/>
    </source>
</evidence>
<proteinExistence type="predicted"/>
<dbReference type="AlphaFoldDB" id="A0A8T0J986"/>
<keyword evidence="1" id="KW-1133">Transmembrane helix</keyword>
<comment type="caution">
    <text evidence="2">The sequence shown here is derived from an EMBL/GenBank/DDBJ whole genome shotgun (WGS) entry which is preliminary data.</text>
</comment>
<protein>
    <submittedName>
        <fullName evidence="2">Uncharacterized protein</fullName>
    </submittedName>
</protein>
<organism evidence="2 3">
    <name type="scientific">Ceratodon purpureus</name>
    <name type="common">Fire moss</name>
    <name type="synonym">Dicranum purpureum</name>
    <dbReference type="NCBI Taxonomy" id="3225"/>
    <lineage>
        <taxon>Eukaryota</taxon>
        <taxon>Viridiplantae</taxon>
        <taxon>Streptophyta</taxon>
        <taxon>Embryophyta</taxon>
        <taxon>Bryophyta</taxon>
        <taxon>Bryophytina</taxon>
        <taxon>Bryopsida</taxon>
        <taxon>Dicranidae</taxon>
        <taxon>Pseudoditrichales</taxon>
        <taxon>Ditrichaceae</taxon>
        <taxon>Ceratodon</taxon>
    </lineage>
</organism>
<keyword evidence="1" id="KW-0472">Membrane</keyword>
<reference evidence="2" key="1">
    <citation type="submission" date="2020-06" db="EMBL/GenBank/DDBJ databases">
        <title>WGS assembly of Ceratodon purpureus strain R40.</title>
        <authorList>
            <person name="Carey S.B."/>
            <person name="Jenkins J."/>
            <person name="Shu S."/>
            <person name="Lovell J.T."/>
            <person name="Sreedasyam A."/>
            <person name="Maumus F."/>
            <person name="Tiley G.P."/>
            <person name="Fernandez-Pozo N."/>
            <person name="Barry K."/>
            <person name="Chen C."/>
            <person name="Wang M."/>
            <person name="Lipzen A."/>
            <person name="Daum C."/>
            <person name="Saski C.A."/>
            <person name="Payton A.C."/>
            <person name="Mcbreen J.C."/>
            <person name="Conrad R.E."/>
            <person name="Kollar L.M."/>
            <person name="Olsson S."/>
            <person name="Huttunen S."/>
            <person name="Landis J.B."/>
            <person name="Wickett N.J."/>
            <person name="Johnson M.G."/>
            <person name="Rensing S.A."/>
            <person name="Grimwood J."/>
            <person name="Schmutz J."/>
            <person name="Mcdaniel S.F."/>
        </authorList>
    </citation>
    <scope>NUCLEOTIDE SEQUENCE</scope>
    <source>
        <strain evidence="2">R40</strain>
    </source>
</reference>